<dbReference type="AlphaFoldDB" id="A0A5C6MCW0"/>
<dbReference type="GO" id="GO:0003676">
    <property type="term" value="F:nucleic acid binding"/>
    <property type="evidence" value="ECO:0007669"/>
    <property type="project" value="InterPro"/>
</dbReference>
<dbReference type="PROSITE" id="PS00092">
    <property type="entry name" value="N6_MTASE"/>
    <property type="match status" value="1"/>
</dbReference>
<dbReference type="Gene3D" id="3.40.50.150">
    <property type="entry name" value="Vaccinia Virus protein VP39"/>
    <property type="match status" value="2"/>
</dbReference>
<comment type="caution">
    <text evidence="1">The sequence shown here is derived from an EMBL/GenBank/DDBJ whole genome shotgun (WGS) entry which is preliminary data.</text>
</comment>
<evidence type="ECO:0000313" key="1">
    <source>
        <dbReference type="EMBL" id="TWW12207.1"/>
    </source>
</evidence>
<sequence length="1102" mass="123095">MPKPQPWKSEGLTKAEWVSREVAKAVNAGKEWELETVDFSDPNRPPTCLEVDFPIIPINQIAAIEGNAGKPIYQMSKWWARRRSSVFRSMLLAAAIKAPDDPAEAAKLVWDVYYGNHQAKGAFRHLKVADIFMGGGTTIVEGTRLGMQMYGNDLNPVAWFIVKNEMAQVDKAEVEALLKQIEAEVKPQIMPFYACDCPRGHKGKWTQVSTGKVMGRDFDPLTLTPQERMDYSYEGPEVIYTFWAKHGPCQVTGCGHRTPIMPSPVMAVKSISLRAWRRRCNHCGESYDIEERDARMAPGVELVVAGTEEPFAVANLNMIDNPESAVCPHCNKVETFGKLTKPGKKTVELTLLVHPDWLKGDPQKDNKGHEYGGCADDSVEATIRWNHARATACKLVEVRGALPAEITLTDGTLIKTGKEGGTVPGKSTFSCGSCGTADDIREAIAATGKNGPIAMYASQGYCPFCKEAGELYNGRFFAPVEDPRAYDVSLQEWQERKDADLAGYWPTSEVPFGFMTGMANGDIRKAHGFTHWWKMFTPRHLIGHALVLRGLSQSDARQECKEFILGGWQQLIRYQSIGSFWQSEYDKMIPHFSNNNYHPKATSVEGNLFGSMGAGTFVTLMNWLSDARDWIENPWEAAICDRLIEINGSLAGHLTGSSERVLCADPLCNTESSACTPPSERLTCGTSTELATIADSTYDAVITDPPFGGLLHYSELADFFYVWLRLALKDKYPECFAAEFTPKSMEAVANKARHPGDDPDTGRSNADTFYQRLLTACWLEAKRILKPAGLLSFTFHHSEDAPWVSVLESLFDAGFYLEATYPIRSDETKGTGQFGSKLIEYDIIHVCRQRHEEPNSISWPKLRRQVLQDVRELKELLEHHQADGLPDADLQVIRRGKALEYFSRHYGKVYKDQDTPMSVLEALVGINQLLDEEAGGLKEAPPHNAEPFTRMMLRLFDGRSDLPRDQMQKFLRGTGSAPSDLLERGWVTESKKVFYAVSPLELAQRWMGKQRKGMTCDYDQAMFFIGACFENSGINASETLNNSNFTPHPALGGLLTWFKTHGAETVTRNAASIAVQLYRAWESRNQPKAAQLSLFDRLGEQD</sequence>
<dbReference type="GO" id="GO:0008168">
    <property type="term" value="F:methyltransferase activity"/>
    <property type="evidence" value="ECO:0007669"/>
    <property type="project" value="InterPro"/>
</dbReference>
<proteinExistence type="predicted"/>
<dbReference type="EMBL" id="SRHE01000030">
    <property type="protein sequence ID" value="TWW12207.1"/>
    <property type="molecule type" value="Genomic_DNA"/>
</dbReference>
<gene>
    <name evidence="1" type="ORF">E3A20_02960</name>
</gene>
<dbReference type="SUPFAM" id="SSF53335">
    <property type="entry name" value="S-adenosyl-L-methionine-dependent methyltransferases"/>
    <property type="match status" value="2"/>
</dbReference>
<dbReference type="InterPro" id="IPR002052">
    <property type="entry name" value="DNA_methylase_N6_adenine_CS"/>
</dbReference>
<protein>
    <recommendedName>
        <fullName evidence="3">DNA methylase</fullName>
    </recommendedName>
</protein>
<reference evidence="1 2" key="1">
    <citation type="submission" date="2019-08" db="EMBL/GenBank/DDBJ databases">
        <title>100 year-old enigma solved: identification of Planctomyces bekefii, the type genus and species of the phylum Planctomycetes.</title>
        <authorList>
            <person name="Svetlana D.N."/>
            <person name="Overmann J."/>
        </authorList>
    </citation>
    <scope>NUCLEOTIDE SEQUENCE [LARGE SCALE GENOMIC DNA]</scope>
    <source>
        <strain evidence="1">Phe10_nw2017</strain>
    </source>
</reference>
<accession>A0A5C6MCW0</accession>
<dbReference type="GO" id="GO:0032259">
    <property type="term" value="P:methylation"/>
    <property type="evidence" value="ECO:0007669"/>
    <property type="project" value="InterPro"/>
</dbReference>
<reference evidence="1 2" key="2">
    <citation type="submission" date="2019-08" db="EMBL/GenBank/DDBJ databases">
        <authorList>
            <person name="Henke P."/>
        </authorList>
    </citation>
    <scope>NUCLEOTIDE SEQUENCE [LARGE SCALE GENOMIC DNA]</scope>
    <source>
        <strain evidence="1">Phe10_nw2017</strain>
    </source>
</reference>
<organism evidence="1 2">
    <name type="scientific">Planctomyces bekefii</name>
    <dbReference type="NCBI Taxonomy" id="1653850"/>
    <lineage>
        <taxon>Bacteria</taxon>
        <taxon>Pseudomonadati</taxon>
        <taxon>Planctomycetota</taxon>
        <taxon>Planctomycetia</taxon>
        <taxon>Planctomycetales</taxon>
        <taxon>Planctomycetaceae</taxon>
        <taxon>Planctomyces</taxon>
    </lineage>
</organism>
<name>A0A5C6MCW0_9PLAN</name>
<keyword evidence="2" id="KW-1185">Reference proteome</keyword>
<evidence type="ECO:0000313" key="2">
    <source>
        <dbReference type="Proteomes" id="UP000321083"/>
    </source>
</evidence>
<dbReference type="Proteomes" id="UP000321083">
    <property type="component" value="Unassembled WGS sequence"/>
</dbReference>
<dbReference type="InterPro" id="IPR029063">
    <property type="entry name" value="SAM-dependent_MTases_sf"/>
</dbReference>
<evidence type="ECO:0008006" key="3">
    <source>
        <dbReference type="Google" id="ProtNLM"/>
    </source>
</evidence>